<evidence type="ECO:0000256" key="1">
    <source>
        <dbReference type="SAM" id="SignalP"/>
    </source>
</evidence>
<reference evidence="2 3" key="1">
    <citation type="submission" date="2018-03" db="EMBL/GenBank/DDBJ databases">
        <title>Genomes of Pezizomycetes fungi and the evolution of truffles.</title>
        <authorList>
            <person name="Murat C."/>
            <person name="Payen T."/>
            <person name="Noel B."/>
            <person name="Kuo A."/>
            <person name="Martin F.M."/>
        </authorList>
    </citation>
    <scope>NUCLEOTIDE SEQUENCE [LARGE SCALE GENOMIC DNA]</scope>
    <source>
        <strain evidence="2">091103-1</strain>
    </source>
</reference>
<organism evidence="2 3">
    <name type="scientific">Tuber magnatum</name>
    <name type="common">white Piedmont truffle</name>
    <dbReference type="NCBI Taxonomy" id="42249"/>
    <lineage>
        <taxon>Eukaryota</taxon>
        <taxon>Fungi</taxon>
        <taxon>Dikarya</taxon>
        <taxon>Ascomycota</taxon>
        <taxon>Pezizomycotina</taxon>
        <taxon>Pezizomycetes</taxon>
        <taxon>Pezizales</taxon>
        <taxon>Tuberaceae</taxon>
        <taxon>Tuber</taxon>
    </lineage>
</organism>
<dbReference type="PANTHER" id="PTHR38123">
    <property type="entry name" value="CELL WALL SERINE-THREONINE-RICH GALACTOMANNOPROTEIN MP1 (AFU_ORTHOLOGUE AFUA_4G03240)"/>
    <property type="match status" value="1"/>
</dbReference>
<keyword evidence="3" id="KW-1185">Reference proteome</keyword>
<dbReference type="EMBL" id="PYWC01000070">
    <property type="protein sequence ID" value="PWW73980.1"/>
    <property type="molecule type" value="Genomic_DNA"/>
</dbReference>
<keyword evidence="1" id="KW-0732">Signal</keyword>
<dbReference type="GO" id="GO:0005576">
    <property type="term" value="C:extracellular region"/>
    <property type="evidence" value="ECO:0007669"/>
    <property type="project" value="TreeGrafter"/>
</dbReference>
<proteinExistence type="predicted"/>
<dbReference type="OrthoDB" id="5417709at2759"/>
<dbReference type="InterPro" id="IPR021054">
    <property type="entry name" value="Cell_wall_mannoprotein_1"/>
</dbReference>
<sequence>MYFPNLLLFLFLSAPFTTSLTLPTTALKSRDYTPTITKVDTIINDLSALETAVIAFTGDPTDAQSIGVAAGNVDNDLRLATADIATSTYSASESAALRALVVPLGPRHTSGLAMLSAKAPMFAALGLTAHVSDQLLQLSIDNDNFWTVLVGKLAAGDQDAVEAAGDQTRVAYQDALAEF</sequence>
<dbReference type="Pfam" id="PF12296">
    <property type="entry name" value="HsbA"/>
    <property type="match status" value="1"/>
</dbReference>
<gene>
    <name evidence="2" type="ORF">C7212DRAFT_329695</name>
</gene>
<dbReference type="AlphaFoldDB" id="A0A317SK65"/>
<dbReference type="PANTHER" id="PTHR38123:SF1">
    <property type="entry name" value="HYDROPHOBIC SURFACE BINDING PROTEIN"/>
    <property type="match status" value="1"/>
</dbReference>
<protein>
    <recommendedName>
        <fullName evidence="4">Hydrophobic surface binding protein A</fullName>
    </recommendedName>
</protein>
<feature type="chain" id="PRO_5016290402" description="Hydrophobic surface binding protein A" evidence="1">
    <location>
        <begin position="20"/>
        <end position="179"/>
    </location>
</feature>
<evidence type="ECO:0008006" key="4">
    <source>
        <dbReference type="Google" id="ProtNLM"/>
    </source>
</evidence>
<dbReference type="Proteomes" id="UP000246991">
    <property type="component" value="Unassembled WGS sequence"/>
</dbReference>
<name>A0A317SK65_9PEZI</name>
<dbReference type="Gene3D" id="1.20.1280.140">
    <property type="match status" value="1"/>
</dbReference>
<evidence type="ECO:0000313" key="3">
    <source>
        <dbReference type="Proteomes" id="UP000246991"/>
    </source>
</evidence>
<accession>A0A317SK65</accession>
<feature type="signal peptide" evidence="1">
    <location>
        <begin position="1"/>
        <end position="19"/>
    </location>
</feature>
<comment type="caution">
    <text evidence="2">The sequence shown here is derived from an EMBL/GenBank/DDBJ whole genome shotgun (WGS) entry which is preliminary data.</text>
</comment>
<evidence type="ECO:0000313" key="2">
    <source>
        <dbReference type="EMBL" id="PWW73980.1"/>
    </source>
</evidence>